<dbReference type="PANTHER" id="PTHR34846:SF11">
    <property type="entry name" value="4-CARBOXYMUCONOLACTONE DECARBOXYLASE FAMILY PROTEIN (AFU_ORTHOLOGUE AFUA_6G11590)"/>
    <property type="match status" value="1"/>
</dbReference>
<proteinExistence type="predicted"/>
<evidence type="ECO:0000313" key="3">
    <source>
        <dbReference type="Proteomes" id="UP000198863"/>
    </source>
</evidence>
<dbReference type="Gene3D" id="1.20.1290.10">
    <property type="entry name" value="AhpD-like"/>
    <property type="match status" value="1"/>
</dbReference>
<dbReference type="RefSeq" id="WP_242658549.1">
    <property type="nucleotide sequence ID" value="NZ_FNCF01000007.1"/>
</dbReference>
<gene>
    <name evidence="2" type="ORF">SAMN05660324_3989</name>
</gene>
<keyword evidence="2" id="KW-0560">Oxidoreductase</keyword>
<feature type="domain" description="Carboxymuconolactone decarboxylase-like" evidence="1">
    <location>
        <begin position="49"/>
        <end position="110"/>
    </location>
</feature>
<evidence type="ECO:0000313" key="2">
    <source>
        <dbReference type="EMBL" id="SDG96684.1"/>
    </source>
</evidence>
<dbReference type="PANTHER" id="PTHR34846">
    <property type="entry name" value="4-CARBOXYMUCONOLACTONE DECARBOXYLASE FAMILY PROTEIN (AFU_ORTHOLOGUE AFUA_6G11590)"/>
    <property type="match status" value="1"/>
</dbReference>
<keyword evidence="3" id="KW-1185">Reference proteome</keyword>
<protein>
    <submittedName>
        <fullName evidence="2">Alkylhydroperoxidase AhpD family core domain-containing protein</fullName>
    </submittedName>
</protein>
<organism evidence="2 3">
    <name type="scientific">Klenkia brasiliensis</name>
    <dbReference type="NCBI Taxonomy" id="333142"/>
    <lineage>
        <taxon>Bacteria</taxon>
        <taxon>Bacillati</taxon>
        <taxon>Actinomycetota</taxon>
        <taxon>Actinomycetes</taxon>
        <taxon>Geodermatophilales</taxon>
        <taxon>Geodermatophilaceae</taxon>
        <taxon>Klenkia</taxon>
    </lineage>
</organism>
<dbReference type="InterPro" id="IPR029032">
    <property type="entry name" value="AhpD-like"/>
</dbReference>
<dbReference type="SUPFAM" id="SSF69118">
    <property type="entry name" value="AhpD-like"/>
    <property type="match status" value="1"/>
</dbReference>
<dbReference type="InterPro" id="IPR003779">
    <property type="entry name" value="CMD-like"/>
</dbReference>
<dbReference type="AlphaFoldDB" id="A0A1G7YJW5"/>
<keyword evidence="2" id="KW-0575">Peroxidase</keyword>
<sequence>MSAARHESTGPARLPFPEIDADAEPVAQRMAARRGGELSSLDKLLLHSPPVADGWNELLGALRHKSSLAADLRELAILRVAVLNNAAFEWVAHKEAARRAGVTDAQIDALYDMDPNQHFDYRQNLVLELADTSTFGVEIPDLLFQQVRAEFSEREIVELMVTIGGYAMVSRFLVALQVPPPEGEVASVDGSAG</sequence>
<name>A0A1G7YJW5_9ACTN</name>
<dbReference type="GO" id="GO:0051920">
    <property type="term" value="F:peroxiredoxin activity"/>
    <property type="evidence" value="ECO:0007669"/>
    <property type="project" value="InterPro"/>
</dbReference>
<dbReference type="Pfam" id="PF02627">
    <property type="entry name" value="CMD"/>
    <property type="match status" value="1"/>
</dbReference>
<reference evidence="3" key="1">
    <citation type="submission" date="2016-10" db="EMBL/GenBank/DDBJ databases">
        <authorList>
            <person name="Varghese N."/>
            <person name="Submissions S."/>
        </authorList>
    </citation>
    <scope>NUCLEOTIDE SEQUENCE [LARGE SCALE GENOMIC DNA]</scope>
    <source>
        <strain evidence="3">DSM 44526</strain>
    </source>
</reference>
<dbReference type="EMBL" id="FNCF01000007">
    <property type="protein sequence ID" value="SDG96684.1"/>
    <property type="molecule type" value="Genomic_DNA"/>
</dbReference>
<accession>A0A1G7YJW5</accession>
<evidence type="ECO:0000259" key="1">
    <source>
        <dbReference type="Pfam" id="PF02627"/>
    </source>
</evidence>
<dbReference type="Proteomes" id="UP000198863">
    <property type="component" value="Unassembled WGS sequence"/>
</dbReference>